<dbReference type="Proteomes" id="UP001183615">
    <property type="component" value="Unassembled WGS sequence"/>
</dbReference>
<dbReference type="InterPro" id="IPR011009">
    <property type="entry name" value="Kinase-like_dom_sf"/>
</dbReference>
<comment type="caution">
    <text evidence="3">The sequence shown here is derived from an EMBL/GenBank/DDBJ whole genome shotgun (WGS) entry which is preliminary data.</text>
</comment>
<protein>
    <submittedName>
        <fullName evidence="3">Aminoglycoside phosphotransferase family protein</fullName>
    </submittedName>
</protein>
<reference evidence="4" key="1">
    <citation type="submission" date="2023-07" db="EMBL/GenBank/DDBJ databases">
        <title>30 novel species of actinomycetes from the DSMZ collection.</title>
        <authorList>
            <person name="Nouioui I."/>
        </authorList>
    </citation>
    <scope>NUCLEOTIDE SEQUENCE [LARGE SCALE GENOMIC DNA]</scope>
    <source>
        <strain evidence="4">DSM 41886</strain>
    </source>
</reference>
<dbReference type="SUPFAM" id="SSF56112">
    <property type="entry name" value="Protein kinase-like (PK-like)"/>
    <property type="match status" value="1"/>
</dbReference>
<dbReference type="EMBL" id="JAVREV010000004">
    <property type="protein sequence ID" value="MDT0442660.1"/>
    <property type="molecule type" value="Genomic_DNA"/>
</dbReference>
<evidence type="ECO:0000256" key="1">
    <source>
        <dbReference type="SAM" id="MobiDB-lite"/>
    </source>
</evidence>
<keyword evidence="4" id="KW-1185">Reference proteome</keyword>
<proteinExistence type="predicted"/>
<organism evidence="3 4">
    <name type="scientific">Streptomyces johnsoniae</name>
    <dbReference type="NCBI Taxonomy" id="3075532"/>
    <lineage>
        <taxon>Bacteria</taxon>
        <taxon>Bacillati</taxon>
        <taxon>Actinomycetota</taxon>
        <taxon>Actinomycetes</taxon>
        <taxon>Kitasatosporales</taxon>
        <taxon>Streptomycetaceae</taxon>
        <taxon>Streptomyces</taxon>
    </lineage>
</organism>
<feature type="region of interest" description="Disordered" evidence="1">
    <location>
        <begin position="324"/>
        <end position="344"/>
    </location>
</feature>
<evidence type="ECO:0000313" key="3">
    <source>
        <dbReference type="EMBL" id="MDT0442660.1"/>
    </source>
</evidence>
<dbReference type="InterPro" id="IPR002575">
    <property type="entry name" value="Aminoglycoside_PTrfase"/>
</dbReference>
<name>A0ABU2S145_9ACTN</name>
<evidence type="ECO:0000313" key="4">
    <source>
        <dbReference type="Proteomes" id="UP001183615"/>
    </source>
</evidence>
<gene>
    <name evidence="3" type="ORF">RM779_08620</name>
</gene>
<dbReference type="RefSeq" id="WP_311617079.1">
    <property type="nucleotide sequence ID" value="NZ_JAVREV010000004.1"/>
</dbReference>
<accession>A0ABU2S145</accession>
<evidence type="ECO:0000259" key="2">
    <source>
        <dbReference type="Pfam" id="PF01636"/>
    </source>
</evidence>
<feature type="region of interest" description="Disordered" evidence="1">
    <location>
        <begin position="1"/>
        <end position="51"/>
    </location>
</feature>
<sequence length="373" mass="39955">MYSAPSPVINRQRPQLGGRTGGAAGGAAGGGPEERPRKAPGTAPPLPTSRLEFSGARGERLRVVLSAVTEICPEFSPVQLLGDNGPSVVVAGMNGRRAVVAKCLLDPAGAAAERFRRDIAVHRGFVRHRPPVRVPRLVADDPGRCVLITEFVPGRPTAGARHPFAPAAGDLRATLSAVTRINGWRPPAGLLPDAVNYPVRVARYHTLGFLTDRDVDDLTTLLHGLCAGGRQDLPRQLNHGGALLSDVLMSPAGPVLIGWSAAGWYLPGYDLATLWTGLRNAPLTRRQISQTAQAAGPRGRDAFLVNLMLMLTREIRRCEDAVQRTMRQPAPARAADGSGNGPALGERRRLLLRRLHEDRSLTRRAVRAAVGTR</sequence>
<feature type="domain" description="Aminoglycoside phosphotransferase" evidence="2">
    <location>
        <begin position="106"/>
        <end position="300"/>
    </location>
</feature>
<dbReference type="Pfam" id="PF01636">
    <property type="entry name" value="APH"/>
    <property type="match status" value="1"/>
</dbReference>
<feature type="compositionally biased region" description="Gly residues" evidence="1">
    <location>
        <begin position="18"/>
        <end position="31"/>
    </location>
</feature>